<dbReference type="KEGG" id="pbz:GN234_02825"/>
<protein>
    <submittedName>
        <fullName evidence="1">Uncharacterized protein</fullName>
    </submittedName>
</protein>
<sequence>MASPRTHLRRQLTASRKASGNNYSIWLFYSPKVQEDIALVGDCEVLHWVTNLEPNPKVASFKLGVEVEVSAEEPAADDKFEVIKCTKVLCLNGAVELHRIFKSDDAKDEVRRVPVWFKEVGSAISTGTLVDLPSTNFYLASKNLGFWVKVIAFASQVRSYNLKHEMDLIHSTISVQKGGDVRTLLASTPIQDTALALGAMCQMILSGTIKVEANVDGFGNNTRWSLP</sequence>
<gene>
    <name evidence="1" type="ORF">GN234_02825</name>
</gene>
<organism evidence="1 2">
    <name type="scientific">Pseudomonas bijieensis</name>
    <dbReference type="NCBI Taxonomy" id="2681983"/>
    <lineage>
        <taxon>Bacteria</taxon>
        <taxon>Pseudomonadati</taxon>
        <taxon>Pseudomonadota</taxon>
        <taxon>Gammaproteobacteria</taxon>
        <taxon>Pseudomonadales</taxon>
        <taxon>Pseudomonadaceae</taxon>
        <taxon>Pseudomonas</taxon>
    </lineage>
</organism>
<proteinExistence type="predicted"/>
<reference evidence="1 2" key="1">
    <citation type="submission" date="2020-02" db="EMBL/GenBank/DDBJ databases">
        <authorList>
            <person name="Liang J."/>
        </authorList>
    </citation>
    <scope>NUCLEOTIDE SEQUENCE [LARGE SCALE GENOMIC DNA]</scope>
    <source>
        <strain evidence="1 2">L22-9</strain>
    </source>
</reference>
<evidence type="ECO:0000313" key="2">
    <source>
        <dbReference type="Proteomes" id="UP000509545"/>
    </source>
</evidence>
<dbReference type="RefSeq" id="WP_176687803.1">
    <property type="nucleotide sequence ID" value="NZ_CP048810.1"/>
</dbReference>
<dbReference type="Proteomes" id="UP000509545">
    <property type="component" value="Chromosome"/>
</dbReference>
<evidence type="ECO:0000313" key="1">
    <source>
        <dbReference type="EMBL" id="QKS80938.1"/>
    </source>
</evidence>
<dbReference type="EMBL" id="CP048810">
    <property type="protein sequence ID" value="QKS80938.1"/>
    <property type="molecule type" value="Genomic_DNA"/>
</dbReference>
<dbReference type="AlphaFoldDB" id="A0A6N1C6H8"/>
<accession>A0A6N1C6H8</accession>
<keyword evidence="2" id="KW-1185">Reference proteome</keyword>
<name>A0A6N1C6H8_9PSED</name>